<keyword evidence="2" id="KW-1185">Reference proteome</keyword>
<organism evidence="1 2">
    <name type="scientific">Bifidobacterium bombi DSM 19703</name>
    <dbReference type="NCBI Taxonomy" id="1341695"/>
    <lineage>
        <taxon>Bacteria</taxon>
        <taxon>Bacillati</taxon>
        <taxon>Actinomycetota</taxon>
        <taxon>Actinomycetes</taxon>
        <taxon>Bifidobacteriales</taxon>
        <taxon>Bifidobacteriaceae</taxon>
        <taxon>Bifidobacterium</taxon>
    </lineage>
</organism>
<evidence type="ECO:0000313" key="1">
    <source>
        <dbReference type="EMBL" id="KFF30953.1"/>
    </source>
</evidence>
<dbReference type="Proteomes" id="UP000028730">
    <property type="component" value="Unassembled WGS sequence"/>
</dbReference>
<dbReference type="EMBL" id="ATLK01000001">
    <property type="protein sequence ID" value="KFF30953.1"/>
    <property type="molecule type" value="Genomic_DNA"/>
</dbReference>
<evidence type="ECO:0000313" key="2">
    <source>
        <dbReference type="Proteomes" id="UP000028730"/>
    </source>
</evidence>
<accession>A0A080N216</accession>
<name>A0A080N216_9BIFI</name>
<comment type="caution">
    <text evidence="1">The sequence shown here is derived from an EMBL/GenBank/DDBJ whole genome shotgun (WGS) entry which is preliminary data.</text>
</comment>
<sequence length="112" mass="12758">MVCLPVGLCTLRLRFPRSGYLRPRWSAGPGYLPTVPAVRLWFARCNDLVCFLRTAIDWGHRRPTVDNNLVLEGIGFRIPTFMTQRAVVGRRFGLVHQASFDSSGAALWRNRK</sequence>
<reference evidence="1 2" key="1">
    <citation type="journal article" date="2014" name="Appl. Environ. Microbiol.">
        <title>Genomic encyclopedia of type strains of the genus Bifidobacterium.</title>
        <authorList>
            <person name="Milani C."/>
            <person name="Lugli G.A."/>
            <person name="Duranti S."/>
            <person name="Turroni F."/>
            <person name="Bottacini F."/>
            <person name="Mangifesta M."/>
            <person name="Sanchez B."/>
            <person name="Viappiani A."/>
            <person name="Mancabelli L."/>
            <person name="Taminiau B."/>
            <person name="Delcenserie V."/>
            <person name="Barrangou R."/>
            <person name="Margolles A."/>
            <person name="van Sinderen D."/>
            <person name="Ventura M."/>
        </authorList>
    </citation>
    <scope>NUCLEOTIDE SEQUENCE [LARGE SCALE GENOMIC DNA]</scope>
    <source>
        <strain evidence="1 2">DSM 19703</strain>
    </source>
</reference>
<proteinExistence type="predicted"/>
<dbReference type="AlphaFoldDB" id="A0A080N216"/>
<gene>
    <name evidence="1" type="ORF">BBOMB_0278</name>
</gene>
<protein>
    <submittedName>
        <fullName evidence="1">Uncharacterized protein</fullName>
    </submittedName>
</protein>